<dbReference type="PATRIC" id="fig|1206767.3.peg.246"/>
<name>K6FQY8_9BACT</name>
<feature type="region of interest" description="Disordered" evidence="1">
    <location>
        <begin position="104"/>
        <end position="127"/>
    </location>
</feature>
<reference evidence="2 3" key="1">
    <citation type="submission" date="2012-07" db="EMBL/GenBank/DDBJ databases">
        <title>Draft genome sequence of Desulfovibrio magneticus str. Maddingley MBC34 obtained from a metagenomic sequence of a methanogenic enrichment isolated from coal-seam formation water in Victoria, Australia.</title>
        <authorList>
            <person name="Greenfield P."/>
            <person name="Hendry P."/>
            <person name="Li D."/>
            <person name="Rosewarne C.P."/>
            <person name="Tran-Dinh N."/>
            <person name="Elbourne L.D.H."/>
            <person name="Paulsen I.T."/>
            <person name="Midgley D.J."/>
        </authorList>
    </citation>
    <scope>NUCLEOTIDE SEQUENCE [LARGE SCALE GENOMIC DNA]</scope>
    <source>
        <strain evidence="3">Maddingley MBC34</strain>
    </source>
</reference>
<comment type="caution">
    <text evidence="2">The sequence shown here is derived from an EMBL/GenBank/DDBJ whole genome shotgun (WGS) entry which is preliminary data.</text>
</comment>
<feature type="compositionally biased region" description="Basic and acidic residues" evidence="1">
    <location>
        <begin position="13"/>
        <end position="25"/>
    </location>
</feature>
<organism evidence="2 3">
    <name type="scientific">Solidesulfovibrio magneticus str. Maddingley MBC34</name>
    <dbReference type="NCBI Taxonomy" id="1206767"/>
    <lineage>
        <taxon>Bacteria</taxon>
        <taxon>Pseudomonadati</taxon>
        <taxon>Thermodesulfobacteriota</taxon>
        <taxon>Desulfovibrionia</taxon>
        <taxon>Desulfovibrionales</taxon>
        <taxon>Desulfovibrionaceae</taxon>
        <taxon>Solidesulfovibrio</taxon>
    </lineage>
</organism>
<proteinExistence type="predicted"/>
<evidence type="ECO:0000313" key="3">
    <source>
        <dbReference type="Proteomes" id="UP000006272"/>
    </source>
</evidence>
<dbReference type="EMBL" id="ALAO01000030">
    <property type="protein sequence ID" value="EKO40977.1"/>
    <property type="molecule type" value="Genomic_DNA"/>
</dbReference>
<protein>
    <submittedName>
        <fullName evidence="2">Uncharacterized protein</fullName>
    </submittedName>
</protein>
<accession>K6FQY8</accession>
<gene>
    <name evidence="2" type="ORF">B193_0268</name>
</gene>
<evidence type="ECO:0000256" key="1">
    <source>
        <dbReference type="SAM" id="MobiDB-lite"/>
    </source>
</evidence>
<sequence length="127" mass="13932">MNPREPALPCPYHTDDDAPHPLDRLPPDHPVWTGLLLGQKKVSPRFMAARILLAQLARNTRNDPTPETLGESILSLHSVYARNRNMPCAREDLAGFLADWRNKSGCAPPQRVAPGEMLPDAAGSPPP</sequence>
<dbReference type="AlphaFoldDB" id="K6FQY8"/>
<evidence type="ECO:0000313" key="2">
    <source>
        <dbReference type="EMBL" id="EKO40977.1"/>
    </source>
</evidence>
<dbReference type="Proteomes" id="UP000006272">
    <property type="component" value="Unassembled WGS sequence"/>
</dbReference>
<feature type="region of interest" description="Disordered" evidence="1">
    <location>
        <begin position="1"/>
        <end position="25"/>
    </location>
</feature>